<keyword evidence="2 5" id="KW-0460">Magnesium</keyword>
<dbReference type="InterPro" id="IPR001980">
    <property type="entry name" value="PPAT"/>
</dbReference>
<evidence type="ECO:0000313" key="7">
    <source>
        <dbReference type="EMBL" id="NIK74333.1"/>
    </source>
</evidence>
<dbReference type="GO" id="GO:0015937">
    <property type="term" value="P:coenzyme A biosynthetic process"/>
    <property type="evidence" value="ECO:0007669"/>
    <property type="project" value="UniProtKB-UniRule"/>
</dbReference>
<dbReference type="RefSeq" id="WP_166919904.1">
    <property type="nucleotide sequence ID" value="NZ_JAASRN010000002.1"/>
</dbReference>
<feature type="binding site" evidence="5">
    <location>
        <begin position="278"/>
        <end position="280"/>
    </location>
    <ligand>
        <name>ATP</name>
        <dbReference type="ChEBI" id="CHEBI:30616"/>
    </ligand>
</feature>
<dbReference type="GO" id="GO:0004595">
    <property type="term" value="F:pantetheine-phosphate adenylyltransferase activity"/>
    <property type="evidence" value="ECO:0007669"/>
    <property type="project" value="UniProtKB-UniRule"/>
</dbReference>
<evidence type="ECO:0000256" key="3">
    <source>
        <dbReference type="ARBA" id="ARBA00022993"/>
    </source>
</evidence>
<keyword evidence="5" id="KW-0067">ATP-binding</keyword>
<reference evidence="7 8" key="1">
    <citation type="submission" date="2020-03" db="EMBL/GenBank/DDBJ databases">
        <title>Genomic Encyclopedia of Type Strains, Phase IV (KMG-IV): sequencing the most valuable type-strain genomes for metagenomic binning, comparative biology and taxonomic classification.</title>
        <authorList>
            <person name="Goeker M."/>
        </authorList>
    </citation>
    <scope>NUCLEOTIDE SEQUENCE [LARGE SCALE GENOMIC DNA]</scope>
    <source>
        <strain evidence="7 8">DSM 5718</strain>
    </source>
</reference>
<dbReference type="SUPFAM" id="SSF52374">
    <property type="entry name" value="Nucleotidylyl transferase"/>
    <property type="match status" value="1"/>
</dbReference>
<comment type="function">
    <text evidence="5">Reversibly transfers an adenylyl group from ATP to 4'-phosphopantetheine, yielding dephospho-CoA (dPCoA) and pyrophosphate.</text>
</comment>
<dbReference type="GO" id="GO:0005524">
    <property type="term" value="F:ATP binding"/>
    <property type="evidence" value="ECO:0007669"/>
    <property type="project" value="UniProtKB-KW"/>
</dbReference>
<evidence type="ECO:0000256" key="5">
    <source>
        <dbReference type="HAMAP-Rule" id="MF_00151"/>
    </source>
</evidence>
<dbReference type="InterPro" id="IPR014729">
    <property type="entry name" value="Rossmann-like_a/b/a_fold"/>
</dbReference>
<feature type="binding site" evidence="5">
    <location>
        <begin position="313"/>
        <end position="319"/>
    </location>
    <ligand>
        <name>ATP</name>
        <dbReference type="ChEBI" id="CHEBI:30616"/>
    </ligand>
</feature>
<comment type="caution">
    <text evidence="5">Lacks conserved residue(s) required for the propagation of feature annotation.</text>
</comment>
<dbReference type="NCBIfam" id="TIGR00125">
    <property type="entry name" value="cyt_tran_rel"/>
    <property type="match status" value="1"/>
</dbReference>
<dbReference type="EC" id="2.7.7.3" evidence="5"/>
<feature type="site" description="Transition state stabilizer" evidence="5">
    <location>
        <position position="211"/>
    </location>
</feature>
<dbReference type="InterPro" id="IPR009218">
    <property type="entry name" value="HD_phosphohydro"/>
</dbReference>
<dbReference type="PRINTS" id="PR01020">
    <property type="entry name" value="LPSBIOSNTHSS"/>
</dbReference>
<evidence type="ECO:0000256" key="1">
    <source>
        <dbReference type="ARBA" id="ARBA00022490"/>
    </source>
</evidence>
<gene>
    <name evidence="5" type="primary">coaD</name>
    <name evidence="7" type="ORF">FHS56_001846</name>
</gene>
<dbReference type="PANTHER" id="PTHR21174">
    <property type="match status" value="1"/>
</dbReference>
<feature type="binding site" evidence="5">
    <location>
        <position position="288"/>
    </location>
    <ligand>
        <name>ATP</name>
        <dbReference type="ChEBI" id="CHEBI:30616"/>
    </ligand>
</feature>
<feature type="binding site" evidence="5">
    <location>
        <position position="277"/>
    </location>
    <ligand>
        <name>substrate</name>
    </ligand>
</feature>
<comment type="caution">
    <text evidence="7">The sequence shown here is derived from an EMBL/GenBank/DDBJ whole genome shotgun (WGS) entry which is preliminary data.</text>
</comment>
<comment type="subunit">
    <text evidence="5">Homohexamer.</text>
</comment>
<dbReference type="HAMAP" id="MF_00151">
    <property type="entry name" value="PPAT_bact"/>
    <property type="match status" value="1"/>
</dbReference>
<comment type="cofactor">
    <cofactor evidence="5">
        <name>Mg(2+)</name>
        <dbReference type="ChEBI" id="CHEBI:18420"/>
    </cofactor>
</comment>
<keyword evidence="8" id="KW-1185">Reference proteome</keyword>
<evidence type="ECO:0000313" key="8">
    <source>
        <dbReference type="Proteomes" id="UP000537126"/>
    </source>
</evidence>
<protein>
    <recommendedName>
        <fullName evidence="5">Phosphopantetheine adenylyltransferase</fullName>
        <ecNumber evidence="5">2.7.7.3</ecNumber>
    </recommendedName>
    <alternativeName>
        <fullName evidence="5">Dephospho-CoA pyrophosphorylase</fullName>
    </alternativeName>
    <alternativeName>
        <fullName evidence="5">Pantetheine-phosphate adenylyltransferase</fullName>
        <shortName evidence="5">PPAT</shortName>
    </alternativeName>
</protein>
<dbReference type="PANTHER" id="PTHR21174:SF0">
    <property type="entry name" value="HD PHOSPHOHYDROLASE FAMILY PROTEIN-RELATED"/>
    <property type="match status" value="1"/>
</dbReference>
<organism evidence="7 8">
    <name type="scientific">Thermonema lapsum</name>
    <dbReference type="NCBI Taxonomy" id="28195"/>
    <lineage>
        <taxon>Bacteria</taxon>
        <taxon>Pseudomonadati</taxon>
        <taxon>Bacteroidota</taxon>
        <taxon>Cytophagia</taxon>
        <taxon>Cytophagales</taxon>
        <taxon>Thermonemataceae</taxon>
        <taxon>Thermonema</taxon>
    </lineage>
</organism>
<keyword evidence="5 7" id="KW-0808">Transferase</keyword>
<comment type="subcellular location">
    <subcellularLocation>
        <location evidence="5">Cytoplasm</location>
    </subcellularLocation>
</comment>
<feature type="binding site" evidence="5">
    <location>
        <position position="203"/>
    </location>
    <ligand>
        <name>substrate</name>
    </ligand>
</feature>
<dbReference type="UniPathway" id="UPA00241">
    <property type="reaction ID" value="UER00355"/>
</dbReference>
<evidence type="ECO:0000256" key="2">
    <source>
        <dbReference type="ARBA" id="ARBA00022842"/>
    </source>
</evidence>
<accession>A0A846MS03</accession>
<dbReference type="AlphaFoldDB" id="A0A846MS03"/>
<keyword evidence="3 5" id="KW-0173">Coenzyme A biosynthesis</keyword>
<name>A0A846MS03_9BACT</name>
<feature type="binding site" evidence="5">
    <location>
        <position position="235"/>
    </location>
    <ligand>
        <name>substrate</name>
    </ligand>
</feature>
<sequence>MHNQTPGVSWLKQYHDTFAFFGITSYEHLLVRWQEPHRFFHNLAHLKELLGCIEQSGLKGSEKHILIAAAFYHDAIYLPWRTDNEELSAALFESNCSQQSEAAAIVKQIILDTRTYEATHPLSALFCQFDTHILRHGSFVELLRWEAAIFKEYQCFDYRIYREARLKLLQHWTERYPENQNNLQSLYDYLLHYKPKIGVYPGSFNPFHKGHFNILLKAEQVFDKVIVARGVNPEKTDTLTQDSISPVLYYRQTEGFEGLLTDYLTSKEDYADVTLVRGLRNGDDLAYEMNQLQFMRDMKRNLKTVFFHCDVEYEHISSSALRNLEKIGKGYSTPYLPELTVPHLASFIEERFMT</sequence>
<comment type="pathway">
    <text evidence="5">Cofactor biosynthesis; coenzyme A biosynthesis; CoA from (R)-pantothenate: step 4/5.</text>
</comment>
<comment type="catalytic activity">
    <reaction evidence="4 5">
        <text>(R)-4'-phosphopantetheine + ATP + H(+) = 3'-dephospho-CoA + diphosphate</text>
        <dbReference type="Rhea" id="RHEA:19801"/>
        <dbReference type="ChEBI" id="CHEBI:15378"/>
        <dbReference type="ChEBI" id="CHEBI:30616"/>
        <dbReference type="ChEBI" id="CHEBI:33019"/>
        <dbReference type="ChEBI" id="CHEBI:57328"/>
        <dbReference type="ChEBI" id="CHEBI:61723"/>
        <dbReference type="EC" id="2.7.7.3"/>
    </reaction>
</comment>
<comment type="similarity">
    <text evidence="5">Belongs to the bacterial CoaD family.</text>
</comment>
<keyword evidence="5" id="KW-0547">Nucleotide-binding</keyword>
<feature type="domain" description="Cytidyltransferase-like" evidence="6">
    <location>
        <begin position="199"/>
        <end position="323"/>
    </location>
</feature>
<dbReference type="GO" id="GO:0005737">
    <property type="term" value="C:cytoplasm"/>
    <property type="evidence" value="ECO:0007669"/>
    <property type="project" value="UniProtKB-SubCell"/>
</dbReference>
<evidence type="ECO:0000259" key="6">
    <source>
        <dbReference type="Pfam" id="PF01467"/>
    </source>
</evidence>
<evidence type="ECO:0000256" key="4">
    <source>
        <dbReference type="ARBA" id="ARBA00029346"/>
    </source>
</evidence>
<keyword evidence="5 7" id="KW-0548">Nucleotidyltransferase</keyword>
<dbReference type="Proteomes" id="UP000537126">
    <property type="component" value="Unassembled WGS sequence"/>
</dbReference>
<keyword evidence="1 5" id="KW-0963">Cytoplasm</keyword>
<feature type="binding site" evidence="5">
    <location>
        <begin position="203"/>
        <end position="204"/>
    </location>
    <ligand>
        <name>ATP</name>
        <dbReference type="ChEBI" id="CHEBI:30616"/>
    </ligand>
</feature>
<dbReference type="Pfam" id="PF01467">
    <property type="entry name" value="CTP_transf_like"/>
    <property type="match status" value="1"/>
</dbReference>
<dbReference type="EMBL" id="JAASRN010000002">
    <property type="protein sequence ID" value="NIK74333.1"/>
    <property type="molecule type" value="Genomic_DNA"/>
</dbReference>
<dbReference type="InterPro" id="IPR004821">
    <property type="entry name" value="Cyt_trans-like"/>
</dbReference>
<feature type="binding site" evidence="5">
    <location>
        <position position="211"/>
    </location>
    <ligand>
        <name>ATP</name>
        <dbReference type="ChEBI" id="CHEBI:30616"/>
    </ligand>
</feature>
<proteinExistence type="inferred from homology"/>
<dbReference type="Gene3D" id="3.40.50.620">
    <property type="entry name" value="HUPs"/>
    <property type="match status" value="1"/>
</dbReference>
<dbReference type="SUPFAM" id="SSF109604">
    <property type="entry name" value="HD-domain/PDEase-like"/>
    <property type="match status" value="1"/>
</dbReference>